<dbReference type="InterPro" id="IPR029058">
    <property type="entry name" value="AB_hydrolase_fold"/>
</dbReference>
<keyword evidence="4" id="KW-1185">Reference proteome</keyword>
<evidence type="ECO:0000313" key="2">
    <source>
        <dbReference type="EMBL" id="CAI4007156.1"/>
    </source>
</evidence>
<evidence type="ECO:0000256" key="1">
    <source>
        <dbReference type="SAM" id="MobiDB-lite"/>
    </source>
</evidence>
<dbReference type="AlphaFoldDB" id="A0A9P1DCH5"/>
<proteinExistence type="predicted"/>
<protein>
    <submittedName>
        <fullName evidence="2">Uncharacterized protein</fullName>
    </submittedName>
</protein>
<reference evidence="3" key="2">
    <citation type="submission" date="2024-04" db="EMBL/GenBank/DDBJ databases">
        <authorList>
            <person name="Chen Y."/>
            <person name="Shah S."/>
            <person name="Dougan E. K."/>
            <person name="Thang M."/>
            <person name="Chan C."/>
        </authorList>
    </citation>
    <scope>NUCLEOTIDE SEQUENCE [LARGE SCALE GENOMIC DNA]</scope>
</reference>
<dbReference type="EMBL" id="CAMXCT010003979">
    <property type="protein sequence ID" value="CAI4007156.1"/>
    <property type="molecule type" value="Genomic_DNA"/>
</dbReference>
<dbReference type="Proteomes" id="UP001152797">
    <property type="component" value="Unassembled WGS sequence"/>
</dbReference>
<evidence type="ECO:0000313" key="4">
    <source>
        <dbReference type="Proteomes" id="UP001152797"/>
    </source>
</evidence>
<dbReference type="Gene3D" id="3.40.50.1820">
    <property type="entry name" value="alpha/beta hydrolase"/>
    <property type="match status" value="1"/>
</dbReference>
<dbReference type="EMBL" id="CAMXCT030003979">
    <property type="protein sequence ID" value="CAL4794468.1"/>
    <property type="molecule type" value="Genomic_DNA"/>
</dbReference>
<dbReference type="SUPFAM" id="SSF53474">
    <property type="entry name" value="alpha/beta-Hydrolases"/>
    <property type="match status" value="1"/>
</dbReference>
<feature type="region of interest" description="Disordered" evidence="1">
    <location>
        <begin position="1"/>
        <end position="23"/>
    </location>
</feature>
<evidence type="ECO:0000313" key="3">
    <source>
        <dbReference type="EMBL" id="CAL1160531.1"/>
    </source>
</evidence>
<dbReference type="OrthoDB" id="426718at2759"/>
<comment type="caution">
    <text evidence="2">The sequence shown here is derived from an EMBL/GenBank/DDBJ whole genome shotgun (WGS) entry which is preliminary data.</text>
</comment>
<dbReference type="EMBL" id="CAMXCT020003979">
    <property type="protein sequence ID" value="CAL1160531.1"/>
    <property type="molecule type" value="Genomic_DNA"/>
</dbReference>
<sequence>MYQLLRRASRERHQTRSLPGSRPEVMLRNALAPGPSCRCRDEAQHTEFILKSVARINQTMYEDQMVVPEWSAVVTHEEPDIGFKSAMFETRHRTTGHTIKILAIRGTVMDWNSASFIPNIRDDFKLLWGQEPEAAQMFPRLIRPDPLFRPEAERMALATTHSLGRSTDYMSFMAAATERALARQEVQRGHEPMEFYITGHSLGASAVSIGALRFVLNTHGPINGGNCVIVNFESPGIPDAIWQDVVARADVELVQCLRHQTMEFFGAPNPINTLHQQKLGTCQIRLKVPHNLGNLASVGMCALASIGRGVTIASGVALASAASAAAAGVALASEEVGLLGAGATFAALDRLVGTINFGRWVLAQHSISNCQDTLCKALENPEHYEHIIVWPQFCVMKLCGSTLSRLKPFDPCNFGLHNRDPNVVWENRLKHRLGYKGEALPHPLRDLCSDAPSIHH</sequence>
<accession>A0A9P1DCH5</accession>
<gene>
    <name evidence="2" type="ORF">C1SCF055_LOCUS32727</name>
</gene>
<name>A0A9P1DCH5_9DINO</name>
<reference evidence="2" key="1">
    <citation type="submission" date="2022-10" db="EMBL/GenBank/DDBJ databases">
        <authorList>
            <person name="Chen Y."/>
            <person name="Dougan E. K."/>
            <person name="Chan C."/>
            <person name="Rhodes N."/>
            <person name="Thang M."/>
        </authorList>
    </citation>
    <scope>NUCLEOTIDE SEQUENCE</scope>
</reference>
<organism evidence="2">
    <name type="scientific">Cladocopium goreaui</name>
    <dbReference type="NCBI Taxonomy" id="2562237"/>
    <lineage>
        <taxon>Eukaryota</taxon>
        <taxon>Sar</taxon>
        <taxon>Alveolata</taxon>
        <taxon>Dinophyceae</taxon>
        <taxon>Suessiales</taxon>
        <taxon>Symbiodiniaceae</taxon>
        <taxon>Cladocopium</taxon>
    </lineage>
</organism>